<keyword evidence="6 14" id="KW-0004">4Fe-4S</keyword>
<keyword evidence="11 14" id="KW-0411">Iron-sulfur</keyword>
<dbReference type="GO" id="GO:0016853">
    <property type="term" value="F:isomerase activity"/>
    <property type="evidence" value="ECO:0007669"/>
    <property type="project" value="UniProtKB-KW"/>
</dbReference>
<keyword evidence="8 14" id="KW-0479">Metal-binding</keyword>
<keyword evidence="18" id="KW-1185">Reference proteome</keyword>
<dbReference type="SFLD" id="SFLDF00314">
    <property type="entry name" value="L-lysine_2_3-aminomutase_(yjeK"/>
    <property type="match status" value="1"/>
</dbReference>
<evidence type="ECO:0000256" key="14">
    <source>
        <dbReference type="PIRSR" id="PIRSR004911-1"/>
    </source>
</evidence>
<dbReference type="PANTHER" id="PTHR30538:SF1">
    <property type="entry name" value="L-LYSINE 2,3-AMINOMUTASE"/>
    <property type="match status" value="1"/>
</dbReference>
<dbReference type="SFLD" id="SFLDS00029">
    <property type="entry name" value="Radical_SAM"/>
    <property type="match status" value="1"/>
</dbReference>
<evidence type="ECO:0000256" key="10">
    <source>
        <dbReference type="ARBA" id="ARBA00023004"/>
    </source>
</evidence>
<evidence type="ECO:0000256" key="11">
    <source>
        <dbReference type="ARBA" id="ARBA00023014"/>
    </source>
</evidence>
<proteinExistence type="inferred from homology"/>
<dbReference type="InterPro" id="IPR058240">
    <property type="entry name" value="rSAM_sf"/>
</dbReference>
<feature type="binding site" evidence="14">
    <location>
        <position position="126"/>
    </location>
    <ligand>
        <name>[4Fe-4S] cluster</name>
        <dbReference type="ChEBI" id="CHEBI:49883"/>
        <note>4Fe-4S-S-AdoMet</note>
    </ligand>
</feature>
<comment type="cofactor">
    <cofactor evidence="2 15">
        <name>pyridoxal 5'-phosphate</name>
        <dbReference type="ChEBI" id="CHEBI:597326"/>
    </cofactor>
</comment>
<keyword evidence="7" id="KW-0949">S-adenosyl-L-methionine</keyword>
<evidence type="ECO:0000256" key="15">
    <source>
        <dbReference type="PIRSR" id="PIRSR603739-50"/>
    </source>
</evidence>
<evidence type="ECO:0000256" key="9">
    <source>
        <dbReference type="ARBA" id="ARBA00022898"/>
    </source>
</evidence>
<evidence type="ECO:0000256" key="13">
    <source>
        <dbReference type="ARBA" id="ARBA00030756"/>
    </source>
</evidence>
<accession>A0AA42CY54</accession>
<comment type="cofactor">
    <cofactor evidence="3">
        <name>[4Fe-4S] cluster</name>
        <dbReference type="ChEBI" id="CHEBI:49883"/>
    </cofactor>
</comment>
<comment type="caution">
    <text evidence="17">The sequence shown here is derived from an EMBL/GenBank/DDBJ whole genome shotgun (WGS) entry which is preliminary data.</text>
</comment>
<keyword evidence="10" id="KW-0408">Iron</keyword>
<dbReference type="Gene3D" id="3.20.20.70">
    <property type="entry name" value="Aldolase class I"/>
    <property type="match status" value="1"/>
</dbReference>
<gene>
    <name evidence="17" type="primary">epmB</name>
    <name evidence="17" type="ORF">OQ287_10690</name>
</gene>
<dbReference type="AlphaFoldDB" id="A0AA42CY54"/>
<dbReference type="NCBIfam" id="TIGR00238">
    <property type="entry name" value="KamA family radical SAM protein"/>
    <property type="match status" value="1"/>
</dbReference>
<evidence type="ECO:0000256" key="8">
    <source>
        <dbReference type="ARBA" id="ARBA00022723"/>
    </source>
</evidence>
<dbReference type="SUPFAM" id="SSF102114">
    <property type="entry name" value="Radical SAM enzymes"/>
    <property type="match status" value="1"/>
</dbReference>
<keyword evidence="9 15" id="KW-0663">Pyridoxal phosphate</keyword>
<evidence type="ECO:0000256" key="3">
    <source>
        <dbReference type="ARBA" id="ARBA00001966"/>
    </source>
</evidence>
<feature type="binding site" evidence="14">
    <location>
        <position position="129"/>
    </location>
    <ligand>
        <name>[4Fe-4S] cluster</name>
        <dbReference type="ChEBI" id="CHEBI:49883"/>
        <note>4Fe-4S-S-AdoMet</note>
    </ligand>
</feature>
<dbReference type="Proteomes" id="UP001165678">
    <property type="component" value="Unassembled WGS sequence"/>
</dbReference>
<evidence type="ECO:0000313" key="17">
    <source>
        <dbReference type="EMBL" id="MCX2524705.1"/>
    </source>
</evidence>
<dbReference type="InterPro" id="IPR013785">
    <property type="entry name" value="Aldolase_TIM"/>
</dbReference>
<protein>
    <recommendedName>
        <fullName evidence="5">L-lysine 2,3-aminomutase</fullName>
    </recommendedName>
    <alternativeName>
        <fullName evidence="13">EF-P post-translational modification enzyme B</fullName>
    </alternativeName>
</protein>
<dbReference type="PIRSF" id="PIRSF004911">
    <property type="entry name" value="DUF160"/>
    <property type="match status" value="1"/>
</dbReference>
<comment type="similarity">
    <text evidence="4">Belongs to the radical SAM superfamily. KamA family.</text>
</comment>
<organism evidence="17 18">
    <name type="scientific">Larsenimonas rhizosphaerae</name>
    <dbReference type="NCBI Taxonomy" id="2944682"/>
    <lineage>
        <taxon>Bacteria</taxon>
        <taxon>Pseudomonadati</taxon>
        <taxon>Pseudomonadota</taxon>
        <taxon>Gammaproteobacteria</taxon>
        <taxon>Oceanospirillales</taxon>
        <taxon>Halomonadaceae</taxon>
        <taxon>Larsenimonas</taxon>
    </lineage>
</organism>
<dbReference type="EMBL" id="JAPIVE010000003">
    <property type="protein sequence ID" value="MCX2524705.1"/>
    <property type="molecule type" value="Genomic_DNA"/>
</dbReference>
<keyword evidence="12" id="KW-0413">Isomerase</keyword>
<feature type="binding site" evidence="14">
    <location>
        <position position="122"/>
    </location>
    <ligand>
        <name>[4Fe-4S] cluster</name>
        <dbReference type="ChEBI" id="CHEBI:49883"/>
        <note>4Fe-4S-S-AdoMet</note>
    </ligand>
</feature>
<name>A0AA42CY54_9GAMM</name>
<evidence type="ECO:0000259" key="16">
    <source>
        <dbReference type="PROSITE" id="PS51918"/>
    </source>
</evidence>
<evidence type="ECO:0000313" key="18">
    <source>
        <dbReference type="Proteomes" id="UP001165678"/>
    </source>
</evidence>
<dbReference type="SFLD" id="SFLDG01070">
    <property type="entry name" value="PLP-dependent"/>
    <property type="match status" value="1"/>
</dbReference>
<feature type="domain" description="Radical SAM core" evidence="16">
    <location>
        <begin position="108"/>
        <end position="331"/>
    </location>
</feature>
<dbReference type="Pfam" id="PF04055">
    <property type="entry name" value="Radical_SAM"/>
    <property type="match status" value="1"/>
</dbReference>
<evidence type="ECO:0000256" key="2">
    <source>
        <dbReference type="ARBA" id="ARBA00001933"/>
    </source>
</evidence>
<feature type="modified residue" description="N6-(pyridoxal phosphate)lysine" evidence="15">
    <location>
        <position position="334"/>
    </location>
</feature>
<evidence type="ECO:0000256" key="12">
    <source>
        <dbReference type="ARBA" id="ARBA00023235"/>
    </source>
</evidence>
<dbReference type="InterPro" id="IPR007197">
    <property type="entry name" value="rSAM"/>
</dbReference>
<evidence type="ECO:0000256" key="4">
    <source>
        <dbReference type="ARBA" id="ARBA00008703"/>
    </source>
</evidence>
<evidence type="ECO:0000256" key="5">
    <source>
        <dbReference type="ARBA" id="ARBA00022363"/>
    </source>
</evidence>
<dbReference type="PANTHER" id="PTHR30538">
    <property type="entry name" value="LYSINE 2,3-AMINOMUTASE-RELATED"/>
    <property type="match status" value="1"/>
</dbReference>
<dbReference type="PROSITE" id="PS51918">
    <property type="entry name" value="RADICAL_SAM"/>
    <property type="match status" value="1"/>
</dbReference>
<dbReference type="CDD" id="cd01335">
    <property type="entry name" value="Radical_SAM"/>
    <property type="match status" value="1"/>
</dbReference>
<dbReference type="InterPro" id="IPR003739">
    <property type="entry name" value="Lys_aminomutase/Glu_NH3_mut"/>
</dbReference>
<comment type="catalytic activity">
    <reaction evidence="1">
        <text>L-lysine = D-beta-lysine</text>
        <dbReference type="Rhea" id="RHEA:44148"/>
        <dbReference type="ChEBI" id="CHEBI:32551"/>
        <dbReference type="ChEBI" id="CHEBI:84138"/>
    </reaction>
</comment>
<dbReference type="NCBIfam" id="TIGR03821">
    <property type="entry name" value="EFP_modif_epmB"/>
    <property type="match status" value="1"/>
</dbReference>
<evidence type="ECO:0000256" key="7">
    <source>
        <dbReference type="ARBA" id="ARBA00022691"/>
    </source>
</evidence>
<dbReference type="GO" id="GO:0051539">
    <property type="term" value="F:4 iron, 4 sulfur cluster binding"/>
    <property type="evidence" value="ECO:0007669"/>
    <property type="project" value="UniProtKB-KW"/>
</dbReference>
<sequence length="337" mass="37593">MITRTVPFVQAPATTDWRVQLKQAIRDPNALLHALALDPALLPGAEAGHHLFDVRVPQAYLARITPGDASDPLLRQVLPMQEETRQVAGFTADPLEEAEHMAAPGIIHKYQGRVLFIVTGACAINCRYCFRRHFPYADNTLSRRQWDTSLEYLRGNDSIREVILSGGDPLSAPDRYLGHLVQQIEAIPHITRLRLHTRLPVVIPDRINDELLDWLGSTRLNKVMVLHINHPNEIDEAVQAACTRLRDAGVTLLNQSVLLEGVNDDEDVLEALSERLFSAGILPYYLHVLDPVAGAAHFMVDDARAKQLMDALKARLPGFLVPHLAREEPGEASKTRL</sequence>
<evidence type="ECO:0000256" key="1">
    <source>
        <dbReference type="ARBA" id="ARBA00001352"/>
    </source>
</evidence>
<evidence type="ECO:0000256" key="6">
    <source>
        <dbReference type="ARBA" id="ARBA00022485"/>
    </source>
</evidence>
<reference evidence="17" key="1">
    <citation type="submission" date="2022-11" db="EMBL/GenBank/DDBJ databases">
        <title>Larsenimonas rhizosphaerae sp. nov., isolated from a tidal mudflat.</title>
        <authorList>
            <person name="Lee S.D."/>
            <person name="Kim I.S."/>
        </authorList>
    </citation>
    <scope>NUCLEOTIDE SEQUENCE</scope>
    <source>
        <strain evidence="17">GH2-1</strain>
    </source>
</reference>
<dbReference type="RefSeq" id="WP_265896401.1">
    <property type="nucleotide sequence ID" value="NZ_JAPIVE010000003.1"/>
</dbReference>
<dbReference type="InterPro" id="IPR022462">
    <property type="entry name" value="EpmB"/>
</dbReference>
<dbReference type="GO" id="GO:0046872">
    <property type="term" value="F:metal ion binding"/>
    <property type="evidence" value="ECO:0007669"/>
    <property type="project" value="UniProtKB-KW"/>
</dbReference>